<dbReference type="Pfam" id="PF00072">
    <property type="entry name" value="Response_reg"/>
    <property type="match status" value="1"/>
</dbReference>
<sequence length="439" mass="47899">MEQNDVLSVVDDAPPPPDIALPRQKIAVVDDDEAVHEGTRFALAGYRLNGAGLEILSAYSAAEARELLRAHPDIAVMLLDVVMETDTSGLDLVDHIRRDMGNETLRIILRTGQPGQAPERDVVLNYDINDYKAKTELTADKLFTALTSALRGHAQLRRIVDLQEELRQANRDLEHRVQQRTAELLAANKRVEAQWARARRASAFQNEILGIVAHDLKNPLSIIMGRTEILREIMRGQAALEDAATNQIERIRESARRLTAMVDALIKDAMTDALDLPVHLDPTDIVAVVQEAVEANRPLAQGKQQTLLFEGPGRLDLLGDHERLREAVDNLVSNAVKYSPPGGEIVVSAGETGGEAYVTVRDSGPGLLPEDFPRLFGRFQRLSARPTGGENSTGLGLFIAKRIVDLHGGRIEVDSPGPGMGASFTIWLQSGETAAEAAA</sequence>
<dbReference type="InterPro" id="IPR036890">
    <property type="entry name" value="HATPase_C_sf"/>
</dbReference>
<dbReference type="Pfam" id="PF00512">
    <property type="entry name" value="HisKA"/>
    <property type="match status" value="1"/>
</dbReference>
<dbReference type="InterPro" id="IPR036097">
    <property type="entry name" value="HisK_dim/P_sf"/>
</dbReference>
<dbReference type="SMART" id="SM00388">
    <property type="entry name" value="HisKA"/>
    <property type="match status" value="1"/>
</dbReference>
<evidence type="ECO:0000256" key="1">
    <source>
        <dbReference type="ARBA" id="ARBA00000085"/>
    </source>
</evidence>
<dbReference type="GO" id="GO:0016301">
    <property type="term" value="F:kinase activity"/>
    <property type="evidence" value="ECO:0007669"/>
    <property type="project" value="UniProtKB-KW"/>
</dbReference>
<keyword evidence="8" id="KW-0418">Kinase</keyword>
<dbReference type="PROSITE" id="PS50109">
    <property type="entry name" value="HIS_KIN"/>
    <property type="match status" value="1"/>
</dbReference>
<dbReference type="CDD" id="cd00082">
    <property type="entry name" value="HisKA"/>
    <property type="match status" value="1"/>
</dbReference>
<dbReference type="PANTHER" id="PTHR43547">
    <property type="entry name" value="TWO-COMPONENT HISTIDINE KINASE"/>
    <property type="match status" value="1"/>
</dbReference>
<evidence type="ECO:0000313" key="8">
    <source>
        <dbReference type="EMBL" id="MCP8940949.1"/>
    </source>
</evidence>
<evidence type="ECO:0000313" key="9">
    <source>
        <dbReference type="Proteomes" id="UP001205890"/>
    </source>
</evidence>
<dbReference type="Gene3D" id="1.10.287.130">
    <property type="match status" value="1"/>
</dbReference>
<dbReference type="SUPFAM" id="SSF55874">
    <property type="entry name" value="ATPase domain of HSP90 chaperone/DNA topoisomerase II/histidine kinase"/>
    <property type="match status" value="1"/>
</dbReference>
<dbReference type="Proteomes" id="UP001205890">
    <property type="component" value="Unassembled WGS sequence"/>
</dbReference>
<dbReference type="SMART" id="SM00387">
    <property type="entry name" value="HATPase_c"/>
    <property type="match status" value="1"/>
</dbReference>
<comment type="catalytic activity">
    <reaction evidence="1">
        <text>ATP + protein L-histidine = ADP + protein N-phospho-L-histidine.</text>
        <dbReference type="EC" id="2.7.13.3"/>
    </reaction>
</comment>
<keyword evidence="8" id="KW-0808">Transferase</keyword>
<keyword evidence="9" id="KW-1185">Reference proteome</keyword>
<evidence type="ECO:0000256" key="3">
    <source>
        <dbReference type="ARBA" id="ARBA00022553"/>
    </source>
</evidence>
<evidence type="ECO:0000259" key="7">
    <source>
        <dbReference type="PROSITE" id="PS50110"/>
    </source>
</evidence>
<protein>
    <recommendedName>
        <fullName evidence="2">histidine kinase</fullName>
        <ecNumber evidence="2">2.7.13.3</ecNumber>
    </recommendedName>
</protein>
<feature type="domain" description="Histidine kinase" evidence="6">
    <location>
        <begin position="211"/>
        <end position="432"/>
    </location>
</feature>
<evidence type="ECO:0000256" key="4">
    <source>
        <dbReference type="PROSITE-ProRule" id="PRU00169"/>
    </source>
</evidence>
<dbReference type="CDD" id="cd00075">
    <property type="entry name" value="HATPase"/>
    <property type="match status" value="1"/>
</dbReference>
<comment type="caution">
    <text evidence="8">The sequence shown here is derived from an EMBL/GenBank/DDBJ whole genome shotgun (WGS) entry which is preliminary data.</text>
</comment>
<feature type="domain" description="Response regulatory" evidence="7">
    <location>
        <begin position="25"/>
        <end position="149"/>
    </location>
</feature>
<evidence type="ECO:0000256" key="5">
    <source>
        <dbReference type="SAM" id="Coils"/>
    </source>
</evidence>
<dbReference type="Gene3D" id="3.40.50.2300">
    <property type="match status" value="1"/>
</dbReference>
<dbReference type="SUPFAM" id="SSF52172">
    <property type="entry name" value="CheY-like"/>
    <property type="match status" value="1"/>
</dbReference>
<feature type="modified residue" description="4-aspartylphosphate" evidence="4">
    <location>
        <position position="80"/>
    </location>
</feature>
<dbReference type="PROSITE" id="PS50110">
    <property type="entry name" value="RESPONSE_REGULATORY"/>
    <property type="match status" value="1"/>
</dbReference>
<gene>
    <name evidence="8" type="ORF">NK718_20680</name>
</gene>
<dbReference type="InterPro" id="IPR001789">
    <property type="entry name" value="Sig_transdc_resp-reg_receiver"/>
</dbReference>
<dbReference type="SUPFAM" id="SSF47384">
    <property type="entry name" value="Homodimeric domain of signal transducing histidine kinase"/>
    <property type="match status" value="1"/>
</dbReference>
<evidence type="ECO:0000259" key="6">
    <source>
        <dbReference type="PROSITE" id="PS50109"/>
    </source>
</evidence>
<dbReference type="Pfam" id="PF02518">
    <property type="entry name" value="HATPase_c"/>
    <property type="match status" value="1"/>
</dbReference>
<dbReference type="InterPro" id="IPR004358">
    <property type="entry name" value="Sig_transdc_His_kin-like_C"/>
</dbReference>
<dbReference type="InterPro" id="IPR003594">
    <property type="entry name" value="HATPase_dom"/>
</dbReference>
<reference evidence="8 9" key="1">
    <citation type="submission" date="2022-07" db="EMBL/GenBank/DDBJ databases">
        <authorList>
            <person name="Li W.-J."/>
            <person name="Deng Q.-Q."/>
        </authorList>
    </citation>
    <scope>NUCLEOTIDE SEQUENCE [LARGE SCALE GENOMIC DNA]</scope>
    <source>
        <strain evidence="8 9">SYSU M60028</strain>
    </source>
</reference>
<dbReference type="PRINTS" id="PR00344">
    <property type="entry name" value="BCTRLSENSOR"/>
</dbReference>
<dbReference type="EC" id="2.7.13.3" evidence="2"/>
<dbReference type="EMBL" id="JANCLU010000031">
    <property type="protein sequence ID" value="MCP8940949.1"/>
    <property type="molecule type" value="Genomic_DNA"/>
</dbReference>
<dbReference type="PANTHER" id="PTHR43547:SF2">
    <property type="entry name" value="HYBRID SIGNAL TRANSDUCTION HISTIDINE KINASE C"/>
    <property type="match status" value="1"/>
</dbReference>
<organism evidence="8 9">
    <name type="scientific">Alsobacter ponti</name>
    <dbReference type="NCBI Taxonomy" id="2962936"/>
    <lineage>
        <taxon>Bacteria</taxon>
        <taxon>Pseudomonadati</taxon>
        <taxon>Pseudomonadota</taxon>
        <taxon>Alphaproteobacteria</taxon>
        <taxon>Hyphomicrobiales</taxon>
        <taxon>Alsobacteraceae</taxon>
        <taxon>Alsobacter</taxon>
    </lineage>
</organism>
<dbReference type="InterPro" id="IPR005467">
    <property type="entry name" value="His_kinase_dom"/>
</dbReference>
<dbReference type="InterPro" id="IPR011006">
    <property type="entry name" value="CheY-like_superfamily"/>
</dbReference>
<keyword evidence="3 4" id="KW-0597">Phosphoprotein</keyword>
<dbReference type="InterPro" id="IPR003661">
    <property type="entry name" value="HisK_dim/P_dom"/>
</dbReference>
<evidence type="ECO:0000256" key="2">
    <source>
        <dbReference type="ARBA" id="ARBA00012438"/>
    </source>
</evidence>
<name>A0ABT1LHH0_9HYPH</name>
<dbReference type="Gene3D" id="3.30.565.10">
    <property type="entry name" value="Histidine kinase-like ATPase, C-terminal domain"/>
    <property type="match status" value="1"/>
</dbReference>
<proteinExistence type="predicted"/>
<keyword evidence="5" id="KW-0175">Coiled coil</keyword>
<feature type="coiled-coil region" evidence="5">
    <location>
        <begin position="156"/>
        <end position="183"/>
    </location>
</feature>
<accession>A0ABT1LHH0</accession>
<dbReference type="SMART" id="SM00448">
    <property type="entry name" value="REC"/>
    <property type="match status" value="1"/>
</dbReference>